<protein>
    <submittedName>
        <fullName evidence="1">Uncharacterized protein</fullName>
    </submittedName>
</protein>
<keyword evidence="2" id="KW-1185">Reference proteome</keyword>
<dbReference type="AlphaFoldDB" id="A0A284VPU2"/>
<name>A0A284VPU2_9EURY</name>
<gene>
    <name evidence="1" type="ORF">MNV_250014</name>
</gene>
<organism evidence="1 2">
    <name type="scientific">Candidatus Methanoperedens nitratireducens</name>
    <dbReference type="NCBI Taxonomy" id="1392998"/>
    <lineage>
        <taxon>Archaea</taxon>
        <taxon>Methanobacteriati</taxon>
        <taxon>Methanobacteriota</taxon>
        <taxon>Stenosarchaea group</taxon>
        <taxon>Methanomicrobia</taxon>
        <taxon>Methanosarcinales</taxon>
        <taxon>ANME-2 cluster</taxon>
        <taxon>Candidatus Methanoperedentaceae</taxon>
        <taxon>Candidatus Methanoperedens</taxon>
    </lineage>
</organism>
<evidence type="ECO:0000313" key="1">
    <source>
        <dbReference type="EMBL" id="SNQ61197.1"/>
    </source>
</evidence>
<dbReference type="EMBL" id="FZMP01000168">
    <property type="protein sequence ID" value="SNQ61197.1"/>
    <property type="molecule type" value="Genomic_DNA"/>
</dbReference>
<evidence type="ECO:0000313" key="2">
    <source>
        <dbReference type="Proteomes" id="UP000218615"/>
    </source>
</evidence>
<proteinExistence type="predicted"/>
<accession>A0A284VPU2</accession>
<dbReference type="Proteomes" id="UP000218615">
    <property type="component" value="Unassembled WGS sequence"/>
</dbReference>
<sequence>MAISGSKILLLQVKSGKFSMKKELKRLKAIKVPDSVQKQLWYIQKSWKVVNC</sequence>
<reference evidence="2" key="1">
    <citation type="submission" date="2017-06" db="EMBL/GenBank/DDBJ databases">
        <authorList>
            <person name="Cremers G."/>
        </authorList>
    </citation>
    <scope>NUCLEOTIDE SEQUENCE [LARGE SCALE GENOMIC DNA]</scope>
</reference>